<reference evidence="3" key="1">
    <citation type="journal article" date="2019" name="Int. J. Syst. Evol. Microbiol.">
        <title>The Global Catalogue of Microorganisms (GCM) 10K type strain sequencing project: providing services to taxonomists for standard genome sequencing and annotation.</title>
        <authorList>
            <consortium name="The Broad Institute Genomics Platform"/>
            <consortium name="The Broad Institute Genome Sequencing Center for Infectious Disease"/>
            <person name="Wu L."/>
            <person name="Ma J."/>
        </authorList>
    </citation>
    <scope>NUCLEOTIDE SEQUENCE [LARGE SCALE GENOMIC DNA]</scope>
    <source>
        <strain evidence="3">CGMCC 4.7152</strain>
    </source>
</reference>
<dbReference type="Proteomes" id="UP001595912">
    <property type="component" value="Unassembled WGS sequence"/>
</dbReference>
<keyword evidence="3" id="KW-1185">Reference proteome</keyword>
<gene>
    <name evidence="2" type="ORF">ACFPIJ_42245</name>
</gene>
<dbReference type="EMBL" id="JBHSIU010000065">
    <property type="protein sequence ID" value="MFC5004436.1"/>
    <property type="molecule type" value="Genomic_DNA"/>
</dbReference>
<feature type="region of interest" description="Disordered" evidence="1">
    <location>
        <begin position="79"/>
        <end position="113"/>
    </location>
</feature>
<evidence type="ECO:0000313" key="2">
    <source>
        <dbReference type="EMBL" id="MFC5004436.1"/>
    </source>
</evidence>
<proteinExistence type="predicted"/>
<evidence type="ECO:0000313" key="3">
    <source>
        <dbReference type="Proteomes" id="UP001595912"/>
    </source>
</evidence>
<feature type="region of interest" description="Disordered" evidence="1">
    <location>
        <begin position="140"/>
        <end position="170"/>
    </location>
</feature>
<accession>A0ABV9W6Y6</accession>
<protein>
    <submittedName>
        <fullName evidence="2">Uncharacterized protein</fullName>
    </submittedName>
</protein>
<evidence type="ECO:0000256" key="1">
    <source>
        <dbReference type="SAM" id="MobiDB-lite"/>
    </source>
</evidence>
<name>A0ABV9W6Y6_9ACTN</name>
<feature type="compositionally biased region" description="Low complexity" evidence="1">
    <location>
        <begin position="79"/>
        <end position="102"/>
    </location>
</feature>
<dbReference type="RefSeq" id="WP_380124324.1">
    <property type="nucleotide sequence ID" value="NZ_JBHSIU010000065.1"/>
</dbReference>
<sequence>MTSMLSTVTQERTHPSADVTVPEDVVDVLLWRLAFDVAAEHQRNSAGDCTNLRCTGVRRICAPAVDAYRALRMARRPLAPARSPAASSPSAARTAPTTAPAPVDTPDPRPAPTVFGRAAVGHSNTGQFTDWFTSAVRTVHGRRPNQLPRGRPGADHHLPQRTPGSALFVD</sequence>
<comment type="caution">
    <text evidence="2">The sequence shown here is derived from an EMBL/GenBank/DDBJ whole genome shotgun (WGS) entry which is preliminary data.</text>
</comment>
<organism evidence="2 3">
    <name type="scientific">Dactylosporangium cerinum</name>
    <dbReference type="NCBI Taxonomy" id="1434730"/>
    <lineage>
        <taxon>Bacteria</taxon>
        <taxon>Bacillati</taxon>
        <taxon>Actinomycetota</taxon>
        <taxon>Actinomycetes</taxon>
        <taxon>Micromonosporales</taxon>
        <taxon>Micromonosporaceae</taxon>
        <taxon>Dactylosporangium</taxon>
    </lineage>
</organism>